<sequence>MTACQSYPKGHRYGLHRVLEPKGVMPQPAWKLDARPVCHDNELLVEVDRLNIDSASFNQLKEEAGGDPERVKERILGIVAERGKMHNPVTNSGGMLIGRVLEIGPSFPDQGLKRGEKIATLVSLTLTPLSLEAVERVDLETGQVEVRGKAVLFASGPFARLPDDLPESVALAVLDVCGAPAQTARLVRPGQRVAVLGAGGKSGLLCLWHAKKQAGPGGRVIALEAGEAACEAIRNLALADEVIRADATRPVEVLEKVERATGGRLADVTINCVNVPHTELSSILCTRDGGTVYFFSTAVRFTAAALGAEGVGKDVRMMIGNGYAPGHAALALETLRQSPALRRLFEERYAREERQPTV</sequence>
<dbReference type="GO" id="GO:0016491">
    <property type="term" value="F:oxidoreductase activity"/>
    <property type="evidence" value="ECO:0007669"/>
    <property type="project" value="UniProtKB-KW"/>
</dbReference>
<proteinExistence type="inferred from homology"/>
<evidence type="ECO:0000256" key="5">
    <source>
        <dbReference type="ARBA" id="ARBA00023002"/>
    </source>
</evidence>
<dbReference type="InterPro" id="IPR036291">
    <property type="entry name" value="NAD(P)-bd_dom_sf"/>
</dbReference>
<evidence type="ECO:0000256" key="2">
    <source>
        <dbReference type="ARBA" id="ARBA00008072"/>
    </source>
</evidence>
<dbReference type="Gene3D" id="3.90.180.10">
    <property type="entry name" value="Medium-chain alcohol dehydrogenases, catalytic domain"/>
    <property type="match status" value="1"/>
</dbReference>
<evidence type="ECO:0000256" key="4">
    <source>
        <dbReference type="ARBA" id="ARBA00022833"/>
    </source>
</evidence>
<evidence type="ECO:0000259" key="6">
    <source>
        <dbReference type="Pfam" id="PF26370"/>
    </source>
</evidence>
<keyword evidence="3" id="KW-0479">Metal-binding</keyword>
<dbReference type="InterPro" id="IPR058932">
    <property type="entry name" value="KDD_N"/>
</dbReference>
<dbReference type="EMBL" id="FOOK01000005">
    <property type="protein sequence ID" value="SFF78866.1"/>
    <property type="molecule type" value="Genomic_DNA"/>
</dbReference>
<feature type="domain" description="L-erythro-3,5-diaminohexanoate dehydrogenase N-terminal" evidence="6">
    <location>
        <begin position="16"/>
        <end position="162"/>
    </location>
</feature>
<reference evidence="7 8" key="1">
    <citation type="submission" date="2016-10" db="EMBL/GenBank/DDBJ databases">
        <authorList>
            <person name="de Groot N.N."/>
        </authorList>
    </citation>
    <scope>NUCLEOTIDE SEQUENCE [LARGE SCALE GENOMIC DNA]</scope>
    <source>
        <strain evidence="7 8">DSM 44945</strain>
    </source>
</reference>
<evidence type="ECO:0000313" key="7">
    <source>
        <dbReference type="EMBL" id="SFF78866.1"/>
    </source>
</evidence>
<dbReference type="PANTHER" id="PTHR43350:SF19">
    <property type="entry name" value="D-GULOSIDE 3-DEHYDROGENASE"/>
    <property type="match status" value="1"/>
</dbReference>
<accession>A0A1I2LPA5</accession>
<comment type="cofactor">
    <cofactor evidence="1">
        <name>Zn(2+)</name>
        <dbReference type="ChEBI" id="CHEBI:29105"/>
    </cofactor>
</comment>
<dbReference type="PANTHER" id="PTHR43350">
    <property type="entry name" value="NAD-DEPENDENT ALCOHOL DEHYDROGENASE"/>
    <property type="match status" value="1"/>
</dbReference>
<dbReference type="SUPFAM" id="SSF51735">
    <property type="entry name" value="NAD(P)-binding Rossmann-fold domains"/>
    <property type="match status" value="1"/>
</dbReference>
<dbReference type="GO" id="GO:0046872">
    <property type="term" value="F:metal ion binding"/>
    <property type="evidence" value="ECO:0007669"/>
    <property type="project" value="UniProtKB-KW"/>
</dbReference>
<evidence type="ECO:0000313" key="8">
    <source>
        <dbReference type="Proteomes" id="UP000198661"/>
    </source>
</evidence>
<protein>
    <submittedName>
        <fullName evidence="7">L-erythro-3,5-diaminohexanoate dehydrogenase</fullName>
    </submittedName>
</protein>
<comment type="similarity">
    <text evidence="2">Belongs to the zinc-containing alcohol dehydrogenase family.</text>
</comment>
<keyword evidence="4" id="KW-0862">Zinc</keyword>
<evidence type="ECO:0000256" key="3">
    <source>
        <dbReference type="ARBA" id="ARBA00022723"/>
    </source>
</evidence>
<dbReference type="AlphaFoldDB" id="A0A1I2LPA5"/>
<dbReference type="Pfam" id="PF26370">
    <property type="entry name" value="KDD_N"/>
    <property type="match status" value="1"/>
</dbReference>
<dbReference type="Proteomes" id="UP000198661">
    <property type="component" value="Unassembled WGS sequence"/>
</dbReference>
<organism evidence="7 8">
    <name type="scientific">Planifilum fulgidum</name>
    <dbReference type="NCBI Taxonomy" id="201973"/>
    <lineage>
        <taxon>Bacteria</taxon>
        <taxon>Bacillati</taxon>
        <taxon>Bacillota</taxon>
        <taxon>Bacilli</taxon>
        <taxon>Bacillales</taxon>
        <taxon>Thermoactinomycetaceae</taxon>
        <taxon>Planifilum</taxon>
    </lineage>
</organism>
<dbReference type="Gene3D" id="3.40.50.720">
    <property type="entry name" value="NAD(P)-binding Rossmann-like Domain"/>
    <property type="match status" value="1"/>
</dbReference>
<dbReference type="RefSeq" id="WP_245752008.1">
    <property type="nucleotide sequence ID" value="NZ_FOOK01000005.1"/>
</dbReference>
<gene>
    <name evidence="7" type="ORF">SAMN04488025_10566</name>
</gene>
<dbReference type="STRING" id="201973.SAMN04488025_10566"/>
<evidence type="ECO:0000256" key="1">
    <source>
        <dbReference type="ARBA" id="ARBA00001947"/>
    </source>
</evidence>
<name>A0A1I2LPA5_9BACL</name>
<keyword evidence="5" id="KW-0560">Oxidoreductase</keyword>
<keyword evidence="8" id="KW-1185">Reference proteome</keyword>